<evidence type="ECO:0000313" key="1">
    <source>
        <dbReference type="EMBL" id="GGJ75389.1"/>
    </source>
</evidence>
<reference evidence="1" key="2">
    <citation type="submission" date="2020-09" db="EMBL/GenBank/DDBJ databases">
        <authorList>
            <person name="Sun Q."/>
            <person name="Ohkuma M."/>
        </authorList>
    </citation>
    <scope>NUCLEOTIDE SEQUENCE</scope>
    <source>
        <strain evidence="1">JCM 14371</strain>
    </source>
</reference>
<reference evidence="1" key="1">
    <citation type="journal article" date="2014" name="Int. J. Syst. Evol. Microbiol.">
        <title>Complete genome sequence of Corynebacterium casei LMG S-19264T (=DSM 44701T), isolated from a smear-ripened cheese.</title>
        <authorList>
            <consortium name="US DOE Joint Genome Institute (JGI-PGF)"/>
            <person name="Walter F."/>
            <person name="Albersmeier A."/>
            <person name="Kalinowski J."/>
            <person name="Ruckert C."/>
        </authorList>
    </citation>
    <scope>NUCLEOTIDE SEQUENCE</scope>
    <source>
        <strain evidence="1">JCM 14371</strain>
    </source>
</reference>
<dbReference type="EMBL" id="BMOE01000005">
    <property type="protein sequence ID" value="GGJ75389.1"/>
    <property type="molecule type" value="Genomic_DNA"/>
</dbReference>
<protein>
    <submittedName>
        <fullName evidence="1">Uncharacterized protein</fullName>
    </submittedName>
</protein>
<dbReference type="RefSeq" id="WP_188962864.1">
    <property type="nucleotide sequence ID" value="NZ_BMOE01000005.1"/>
</dbReference>
<evidence type="ECO:0000313" key="2">
    <source>
        <dbReference type="Proteomes" id="UP000635726"/>
    </source>
</evidence>
<organism evidence="1 2">
    <name type="scientific">Deinococcus aquiradiocola</name>
    <dbReference type="NCBI Taxonomy" id="393059"/>
    <lineage>
        <taxon>Bacteria</taxon>
        <taxon>Thermotogati</taxon>
        <taxon>Deinococcota</taxon>
        <taxon>Deinococci</taxon>
        <taxon>Deinococcales</taxon>
        <taxon>Deinococcaceae</taxon>
        <taxon>Deinococcus</taxon>
    </lineage>
</organism>
<accession>A0A917PFS1</accession>
<comment type="caution">
    <text evidence="1">The sequence shown here is derived from an EMBL/GenBank/DDBJ whole genome shotgun (WGS) entry which is preliminary data.</text>
</comment>
<sequence length="70" mass="7766">MNANTAPYWQDVMDRIETARTDSATRHLLHAAPRRTVWASLLPPLRRLEGWLERHAGTPAPAAPSAPARA</sequence>
<keyword evidence="2" id="KW-1185">Reference proteome</keyword>
<gene>
    <name evidence="1" type="ORF">GCM10008939_19560</name>
</gene>
<dbReference type="Proteomes" id="UP000635726">
    <property type="component" value="Unassembled WGS sequence"/>
</dbReference>
<proteinExistence type="predicted"/>
<name>A0A917PFS1_9DEIO</name>
<dbReference type="AlphaFoldDB" id="A0A917PFS1"/>